<dbReference type="EMBL" id="FNJQ01000003">
    <property type="protein sequence ID" value="SDO92715.1"/>
    <property type="molecule type" value="Genomic_DNA"/>
</dbReference>
<name>A0A1H0NJX9_SELRU</name>
<dbReference type="RefSeq" id="WP_074571301.1">
    <property type="nucleotide sequence ID" value="NZ_FNJQ01000003.1"/>
</dbReference>
<evidence type="ECO:0000313" key="1">
    <source>
        <dbReference type="EMBL" id="SDO92715.1"/>
    </source>
</evidence>
<dbReference type="Proteomes" id="UP000182412">
    <property type="component" value="Unassembled WGS sequence"/>
</dbReference>
<evidence type="ECO:0000313" key="2">
    <source>
        <dbReference type="Proteomes" id="UP000182412"/>
    </source>
</evidence>
<sequence length="350" mass="41823">MNANPEIDTLLQEVLALQSRDGLNHHEKKDLHDKKMLLLDKTYRMVFSENEDSDGELYWKAFEEIVKKYCEKNNHDFVEDTRKRYKLKCKGLEAEKYEEENPDEAEIRKVEIRGALRSIALKYGMDSKDITAALKFNLLNRERVHQFLVSNCGYSDEEWKEFQSTVFDRRYTGSMNAELKDGAVKNTFLIDASNKKAEDEGNEMAYLYDDAIDYVLENSNNYTDKRGKNRQNEAQGYWAIQFVKGDVGKKRAEEKKDYINLEFYSTNKYLYKKYEKKIVFYELNKDNDIDKDIAEKLILLRRRLVKKIHNILMPRMSDELSLRPDTWRKNYTEINKYIWHLFNKWHLVKE</sequence>
<proteinExistence type="predicted"/>
<dbReference type="AlphaFoldDB" id="A0A1H0NJX9"/>
<protein>
    <submittedName>
        <fullName evidence="1">Uncharacterized protein</fullName>
    </submittedName>
</protein>
<reference evidence="1 2" key="1">
    <citation type="submission" date="2016-10" db="EMBL/GenBank/DDBJ databases">
        <authorList>
            <person name="de Groot N.N."/>
        </authorList>
    </citation>
    <scope>NUCLEOTIDE SEQUENCE [LARGE SCALE GENOMIC DNA]</scope>
    <source>
        <strain evidence="1 2">S137</strain>
    </source>
</reference>
<organism evidence="1 2">
    <name type="scientific">Selenomonas ruminantium</name>
    <dbReference type="NCBI Taxonomy" id="971"/>
    <lineage>
        <taxon>Bacteria</taxon>
        <taxon>Bacillati</taxon>
        <taxon>Bacillota</taxon>
        <taxon>Negativicutes</taxon>
        <taxon>Selenomonadales</taxon>
        <taxon>Selenomonadaceae</taxon>
        <taxon>Selenomonas</taxon>
    </lineage>
</organism>
<accession>A0A1H0NJX9</accession>
<gene>
    <name evidence="1" type="ORF">SAMN05216366_10399</name>
</gene>
<dbReference type="OrthoDB" id="9912921at2"/>